<dbReference type="EMBL" id="UZAG01018912">
    <property type="protein sequence ID" value="VDO41550.1"/>
    <property type="molecule type" value="Genomic_DNA"/>
</dbReference>
<evidence type="ECO:0000313" key="2">
    <source>
        <dbReference type="EMBL" id="VDO41550.1"/>
    </source>
</evidence>
<dbReference type="AlphaFoldDB" id="A0A0R3R2B0"/>
<evidence type="ECO:0000256" key="1">
    <source>
        <dbReference type="SAM" id="Phobius"/>
    </source>
</evidence>
<gene>
    <name evidence="2" type="ORF">BTMF_LOCUS12146</name>
</gene>
<dbReference type="WBParaSite" id="BTMF_0001415001-mRNA-1">
    <property type="protein sequence ID" value="BTMF_0001415001-mRNA-1"/>
    <property type="gene ID" value="BTMF_0001415001"/>
</dbReference>
<sequence>QTAARVTAVTSVRRAKRENEQNPERTRKKKAYLAVVISSLNQAPINVDRIRIIAETIGPTKKVWRSSENTVSLIFEEHESAKKFMFHYHKFVHFYYHILYLLLSDMLWYVSLAFLPDQTVIGNLRIHCRTAYYYCKGIYYLNLLKTSGEKICVSVYCFIYITFSRVIHGVQLAVTLQKLFANLTELP</sequence>
<reference evidence="2 3" key="2">
    <citation type="submission" date="2018-11" db="EMBL/GenBank/DDBJ databases">
        <authorList>
            <consortium name="Pathogen Informatics"/>
        </authorList>
    </citation>
    <scope>NUCLEOTIDE SEQUENCE [LARGE SCALE GENOMIC DNA]</scope>
</reference>
<name>A0A0R3R2B0_9BILA</name>
<keyword evidence="1" id="KW-0812">Transmembrane</keyword>
<keyword evidence="1" id="KW-0472">Membrane</keyword>
<dbReference type="Proteomes" id="UP000280834">
    <property type="component" value="Unassembled WGS sequence"/>
</dbReference>
<evidence type="ECO:0000313" key="4">
    <source>
        <dbReference type="WBParaSite" id="BTMF_0001415001-mRNA-1"/>
    </source>
</evidence>
<evidence type="ECO:0000313" key="3">
    <source>
        <dbReference type="Proteomes" id="UP000280834"/>
    </source>
</evidence>
<accession>A0A0R3R2B0</accession>
<reference evidence="4" key="1">
    <citation type="submission" date="2017-02" db="UniProtKB">
        <authorList>
            <consortium name="WormBaseParasite"/>
        </authorList>
    </citation>
    <scope>IDENTIFICATION</scope>
</reference>
<proteinExistence type="predicted"/>
<organism evidence="4">
    <name type="scientific">Brugia timori</name>
    <dbReference type="NCBI Taxonomy" id="42155"/>
    <lineage>
        <taxon>Eukaryota</taxon>
        <taxon>Metazoa</taxon>
        <taxon>Ecdysozoa</taxon>
        <taxon>Nematoda</taxon>
        <taxon>Chromadorea</taxon>
        <taxon>Rhabditida</taxon>
        <taxon>Spirurina</taxon>
        <taxon>Spiruromorpha</taxon>
        <taxon>Filarioidea</taxon>
        <taxon>Onchocercidae</taxon>
        <taxon>Brugia</taxon>
    </lineage>
</organism>
<feature type="transmembrane region" description="Helical" evidence="1">
    <location>
        <begin position="94"/>
        <end position="115"/>
    </location>
</feature>
<keyword evidence="3" id="KW-1185">Reference proteome</keyword>
<protein>
    <submittedName>
        <fullName evidence="4">RB_B domain-containing protein</fullName>
    </submittedName>
</protein>
<keyword evidence="1" id="KW-1133">Transmembrane helix</keyword>